<evidence type="ECO:0000259" key="1">
    <source>
        <dbReference type="PROSITE" id="PS50144"/>
    </source>
</evidence>
<accession>A0AAV5JIA9</accession>
<dbReference type="InterPro" id="IPR008974">
    <property type="entry name" value="TRAF-like"/>
</dbReference>
<feature type="domain" description="MATH" evidence="1">
    <location>
        <begin position="163"/>
        <end position="250"/>
    </location>
</feature>
<dbReference type="Gene3D" id="2.60.210.10">
    <property type="entry name" value="Apoptosis, Tumor Necrosis Factor Receptor Associated Protein 2, Chain A"/>
    <property type="match status" value="2"/>
</dbReference>
<dbReference type="CDD" id="cd00121">
    <property type="entry name" value="MATH"/>
    <property type="match status" value="2"/>
</dbReference>
<dbReference type="PROSITE" id="PS50144">
    <property type="entry name" value="MATH"/>
    <property type="match status" value="2"/>
</dbReference>
<sequence length="250" mass="28192">MQVKATEESSMALVNLDSSDSTSSLCNDTLEFTASVRDKPPAHYLLRVESFSLLSQVLQKTRERRYESLSFKAGGYKWKLVLCPGDKGNDGCGYISLYLMIVETDTLPLGWIIDANFKLFVYDQIRDKYYTFEDACVFGAEVYVENENYSGNGECLSMLKTEHEGITWKIDDFSVLKEGVIDSRTFIAGGRKWSLSFHPKGDSRADESLSLFLKLNDATFIPPEQKVCGQYTILVKDQVNGKHCSKMGED</sequence>
<dbReference type="InterPro" id="IPR002083">
    <property type="entry name" value="MATH/TRAF_dom"/>
</dbReference>
<evidence type="ECO:0000313" key="2">
    <source>
        <dbReference type="EMBL" id="GKV10560.1"/>
    </source>
</evidence>
<dbReference type="AlphaFoldDB" id="A0AAV5JIA9"/>
<keyword evidence="3" id="KW-1185">Reference proteome</keyword>
<protein>
    <recommendedName>
        <fullName evidence="1">MATH domain-containing protein</fullName>
    </recommendedName>
</protein>
<dbReference type="EMBL" id="BPVZ01000032">
    <property type="protein sequence ID" value="GKV10560.1"/>
    <property type="molecule type" value="Genomic_DNA"/>
</dbReference>
<dbReference type="PANTHER" id="PTHR46162:SF2">
    <property type="entry name" value="ANKYRIN REPEAT-CONTAINING PROTEIN-RELATED"/>
    <property type="match status" value="1"/>
</dbReference>
<name>A0AAV5JIA9_9ROSI</name>
<gene>
    <name evidence="2" type="ORF">SLEP1_g21904</name>
</gene>
<dbReference type="Proteomes" id="UP001054252">
    <property type="component" value="Unassembled WGS sequence"/>
</dbReference>
<dbReference type="PANTHER" id="PTHR46162">
    <property type="entry name" value="TRAF-LIKE FAMILY PROTEIN"/>
    <property type="match status" value="1"/>
</dbReference>
<reference evidence="2 3" key="1">
    <citation type="journal article" date="2021" name="Commun. Biol.">
        <title>The genome of Shorea leprosula (Dipterocarpaceae) highlights the ecological relevance of drought in aseasonal tropical rainforests.</title>
        <authorList>
            <person name="Ng K.K.S."/>
            <person name="Kobayashi M.J."/>
            <person name="Fawcett J.A."/>
            <person name="Hatakeyama M."/>
            <person name="Paape T."/>
            <person name="Ng C.H."/>
            <person name="Ang C.C."/>
            <person name="Tnah L.H."/>
            <person name="Lee C.T."/>
            <person name="Nishiyama T."/>
            <person name="Sese J."/>
            <person name="O'Brien M.J."/>
            <person name="Copetti D."/>
            <person name="Mohd Noor M.I."/>
            <person name="Ong R.C."/>
            <person name="Putra M."/>
            <person name="Sireger I.Z."/>
            <person name="Indrioko S."/>
            <person name="Kosugi Y."/>
            <person name="Izuno A."/>
            <person name="Isagi Y."/>
            <person name="Lee S.L."/>
            <person name="Shimizu K.K."/>
        </authorList>
    </citation>
    <scope>NUCLEOTIDE SEQUENCE [LARGE SCALE GENOMIC DNA]</scope>
    <source>
        <strain evidence="2">214</strain>
    </source>
</reference>
<evidence type="ECO:0000313" key="3">
    <source>
        <dbReference type="Proteomes" id="UP001054252"/>
    </source>
</evidence>
<organism evidence="2 3">
    <name type="scientific">Rubroshorea leprosula</name>
    <dbReference type="NCBI Taxonomy" id="152421"/>
    <lineage>
        <taxon>Eukaryota</taxon>
        <taxon>Viridiplantae</taxon>
        <taxon>Streptophyta</taxon>
        <taxon>Embryophyta</taxon>
        <taxon>Tracheophyta</taxon>
        <taxon>Spermatophyta</taxon>
        <taxon>Magnoliopsida</taxon>
        <taxon>eudicotyledons</taxon>
        <taxon>Gunneridae</taxon>
        <taxon>Pentapetalae</taxon>
        <taxon>rosids</taxon>
        <taxon>malvids</taxon>
        <taxon>Malvales</taxon>
        <taxon>Dipterocarpaceae</taxon>
        <taxon>Rubroshorea</taxon>
    </lineage>
</organism>
<proteinExistence type="predicted"/>
<comment type="caution">
    <text evidence="2">The sequence shown here is derived from an EMBL/GenBank/DDBJ whole genome shotgun (WGS) entry which is preliminary data.</text>
</comment>
<dbReference type="Pfam" id="PF22486">
    <property type="entry name" value="MATH_2"/>
    <property type="match status" value="2"/>
</dbReference>
<dbReference type="SUPFAM" id="SSF49599">
    <property type="entry name" value="TRAF domain-like"/>
    <property type="match status" value="2"/>
</dbReference>
<feature type="domain" description="MATH" evidence="1">
    <location>
        <begin position="41"/>
        <end position="161"/>
    </location>
</feature>